<evidence type="ECO:0000259" key="4">
    <source>
        <dbReference type="PROSITE" id="PS50118"/>
    </source>
</evidence>
<dbReference type="VEuPathDB" id="FungiDB:SPSK_06759"/>
<evidence type="ECO:0000256" key="3">
    <source>
        <dbReference type="PROSITE-ProRule" id="PRU00267"/>
    </source>
</evidence>
<dbReference type="InterPro" id="IPR036910">
    <property type="entry name" value="HMG_box_dom_sf"/>
</dbReference>
<dbReference type="InterPro" id="IPR009071">
    <property type="entry name" value="HMG_box_dom"/>
</dbReference>
<feature type="DNA-binding region" description="HMG box" evidence="3">
    <location>
        <begin position="102"/>
        <end position="170"/>
    </location>
</feature>
<keyword evidence="1 3" id="KW-0238">DNA-binding</keyword>
<name>T1R2S6_SPOSC</name>
<dbReference type="Pfam" id="PF00505">
    <property type="entry name" value="HMG_box"/>
    <property type="match status" value="1"/>
</dbReference>
<gene>
    <name evidence="5" type="primary">MAT1-1-3</name>
</gene>
<accession>T1R2S6</accession>
<evidence type="ECO:0000256" key="2">
    <source>
        <dbReference type="ARBA" id="ARBA00023163"/>
    </source>
</evidence>
<dbReference type="GO" id="GO:0001228">
    <property type="term" value="F:DNA-binding transcription activator activity, RNA polymerase II-specific"/>
    <property type="evidence" value="ECO:0007669"/>
    <property type="project" value="TreeGrafter"/>
</dbReference>
<dbReference type="PANTHER" id="PTHR10270">
    <property type="entry name" value="SOX TRANSCRIPTION FACTOR"/>
    <property type="match status" value="1"/>
</dbReference>
<dbReference type="GO" id="GO:0005634">
    <property type="term" value="C:nucleus"/>
    <property type="evidence" value="ECO:0007669"/>
    <property type="project" value="UniProtKB-UniRule"/>
</dbReference>
<dbReference type="InterPro" id="IPR050140">
    <property type="entry name" value="SRY-related_HMG-box_TF-like"/>
</dbReference>
<dbReference type="SMART" id="SM00398">
    <property type="entry name" value="HMG"/>
    <property type="match status" value="1"/>
</dbReference>
<dbReference type="GO" id="GO:0000978">
    <property type="term" value="F:RNA polymerase II cis-regulatory region sequence-specific DNA binding"/>
    <property type="evidence" value="ECO:0007669"/>
    <property type="project" value="TreeGrafter"/>
</dbReference>
<proteinExistence type="predicted"/>
<keyword evidence="2" id="KW-0804">Transcription</keyword>
<feature type="domain" description="HMG box" evidence="4">
    <location>
        <begin position="102"/>
        <end position="170"/>
    </location>
</feature>
<dbReference type="GO" id="GO:0030154">
    <property type="term" value="P:cell differentiation"/>
    <property type="evidence" value="ECO:0007669"/>
    <property type="project" value="TreeGrafter"/>
</dbReference>
<reference evidence="5" key="1">
    <citation type="submission" date="2012-05" db="EMBL/GenBank/DDBJ databases">
        <title>Genomic characterization of mating-type locus and sex related genes in the genomes of the human pathogenic fungi Sporothrix schenckii and Sporothrix brasiliensis.</title>
        <authorList>
            <person name="Teixeira M.M."/>
            <person name="Gonzaga L."/>
            <person name="Vasconcelos A.T.R."/>
            <person name="Felipe M.S.S."/>
        </authorList>
    </citation>
    <scope>NUCLEOTIDE SEQUENCE</scope>
    <source>
        <strain evidence="5">ATCC MYA-4821</strain>
    </source>
</reference>
<evidence type="ECO:0000256" key="1">
    <source>
        <dbReference type="ARBA" id="ARBA00023125"/>
    </source>
</evidence>
<dbReference type="AlphaFoldDB" id="T1R2S6"/>
<dbReference type="Gene3D" id="1.10.30.10">
    <property type="entry name" value="High mobility group box domain"/>
    <property type="match status" value="1"/>
</dbReference>
<dbReference type="PROSITE" id="PS50118">
    <property type="entry name" value="HMG_BOX_2"/>
    <property type="match status" value="1"/>
</dbReference>
<evidence type="ECO:0000313" key="5">
    <source>
        <dbReference type="EMBL" id="AGG09667.1"/>
    </source>
</evidence>
<dbReference type="SUPFAM" id="SSF47095">
    <property type="entry name" value="HMG-box"/>
    <property type="match status" value="1"/>
</dbReference>
<protein>
    <submittedName>
        <fullName evidence="5">High mobility group [HMG] box protein</fullName>
    </submittedName>
</protein>
<dbReference type="PANTHER" id="PTHR10270:SF161">
    <property type="entry name" value="SEX-DETERMINING REGION Y PROTEIN"/>
    <property type="match status" value="1"/>
</dbReference>
<dbReference type="CDD" id="cd01389">
    <property type="entry name" value="HMG-box_ROX1-like"/>
    <property type="match status" value="1"/>
</dbReference>
<organism evidence="5">
    <name type="scientific">Sporothrix schenckii</name>
    <name type="common">Rose-picker's disease fungus</name>
    <dbReference type="NCBI Taxonomy" id="29908"/>
    <lineage>
        <taxon>Eukaryota</taxon>
        <taxon>Fungi</taxon>
        <taxon>Dikarya</taxon>
        <taxon>Ascomycota</taxon>
        <taxon>Pezizomycotina</taxon>
        <taxon>Sordariomycetes</taxon>
        <taxon>Sordariomycetidae</taxon>
        <taxon>Ophiostomatales</taxon>
        <taxon>Ophiostomataceae</taxon>
        <taxon>Sporothrix</taxon>
    </lineage>
</organism>
<dbReference type="EMBL" id="JX105435">
    <property type="protein sequence ID" value="AGG09667.1"/>
    <property type="molecule type" value="Genomic_DNA"/>
</dbReference>
<sequence>MATQSAPRRVTFIVNDDDEKFIIVIPEEIITADQLKNVARNFQRVADEDCSIVYDSETRTFRLSQMADGEALEAPRYTLVGHAKAVEDSGDISANATKSHRIPRPPNAWIIYRSQKSKQIRKELPQATAGYISTVVSRMWKLETRETRLLFNAKAVEAQKIHRQMYPHYRYNAKGRKATSNAVVEALDQHF</sequence>
<keyword evidence="3" id="KW-0539">Nucleus</keyword>